<dbReference type="WBParaSite" id="SBAD_0001199001-mRNA-1">
    <property type="protein sequence ID" value="SBAD_0001199001-mRNA-1"/>
    <property type="gene ID" value="SBAD_0001199001"/>
</dbReference>
<reference evidence="4" key="1">
    <citation type="submission" date="2016-06" db="UniProtKB">
        <authorList>
            <consortium name="WormBaseParasite"/>
        </authorList>
    </citation>
    <scope>IDENTIFICATION</scope>
</reference>
<dbReference type="OrthoDB" id="5846290at2759"/>
<evidence type="ECO:0000313" key="2">
    <source>
        <dbReference type="EMBL" id="VDP41423.1"/>
    </source>
</evidence>
<feature type="compositionally biased region" description="Basic residues" evidence="1">
    <location>
        <begin position="64"/>
        <end position="74"/>
    </location>
</feature>
<sequence length="154" mass="17510">MVKTFVRGEVVNADKAVAQKKGSGKSRLYLPKPSVVKTESAFEAARKAAEEKAKKIMDEALKNRPQKPGKRKETKRLSNLEAFKEELKRAQEERAERRRLRQQLQDQLGMDKEPLDKIAPSLDNPYLGTYDLDPNTTNLFLSNLSPKVRVAPVY</sequence>
<accession>A0A183J6V5</accession>
<proteinExistence type="predicted"/>
<name>A0A183J6V5_9BILA</name>
<evidence type="ECO:0000313" key="3">
    <source>
        <dbReference type="Proteomes" id="UP000270296"/>
    </source>
</evidence>
<gene>
    <name evidence="2" type="ORF">SBAD_LOCUS11603</name>
</gene>
<organism evidence="4">
    <name type="scientific">Soboliphyme baturini</name>
    <dbReference type="NCBI Taxonomy" id="241478"/>
    <lineage>
        <taxon>Eukaryota</taxon>
        <taxon>Metazoa</taxon>
        <taxon>Ecdysozoa</taxon>
        <taxon>Nematoda</taxon>
        <taxon>Enoplea</taxon>
        <taxon>Dorylaimia</taxon>
        <taxon>Dioctophymatida</taxon>
        <taxon>Dioctophymatoidea</taxon>
        <taxon>Soboliphymatidae</taxon>
        <taxon>Soboliphyme</taxon>
    </lineage>
</organism>
<evidence type="ECO:0000256" key="1">
    <source>
        <dbReference type="SAM" id="MobiDB-lite"/>
    </source>
</evidence>
<evidence type="ECO:0000313" key="4">
    <source>
        <dbReference type="WBParaSite" id="SBAD_0001199001-mRNA-1"/>
    </source>
</evidence>
<keyword evidence="3" id="KW-1185">Reference proteome</keyword>
<reference evidence="2 3" key="2">
    <citation type="submission" date="2018-11" db="EMBL/GenBank/DDBJ databases">
        <authorList>
            <consortium name="Pathogen Informatics"/>
        </authorList>
    </citation>
    <scope>NUCLEOTIDE SEQUENCE [LARGE SCALE GENOMIC DNA]</scope>
</reference>
<dbReference type="AlphaFoldDB" id="A0A183J6V5"/>
<dbReference type="EMBL" id="UZAM01016009">
    <property type="protein sequence ID" value="VDP41423.1"/>
    <property type="molecule type" value="Genomic_DNA"/>
</dbReference>
<feature type="region of interest" description="Disordered" evidence="1">
    <location>
        <begin position="57"/>
        <end position="77"/>
    </location>
</feature>
<protein>
    <submittedName>
        <fullName evidence="2 4">Uncharacterized protein</fullName>
    </submittedName>
</protein>
<dbReference type="Proteomes" id="UP000270296">
    <property type="component" value="Unassembled WGS sequence"/>
</dbReference>